<proteinExistence type="predicted"/>
<organism evidence="1 2">
    <name type="scientific">Brassica cretica</name>
    <name type="common">Mustard</name>
    <dbReference type="NCBI Taxonomy" id="69181"/>
    <lineage>
        <taxon>Eukaryota</taxon>
        <taxon>Viridiplantae</taxon>
        <taxon>Streptophyta</taxon>
        <taxon>Embryophyta</taxon>
        <taxon>Tracheophyta</taxon>
        <taxon>Spermatophyta</taxon>
        <taxon>Magnoliopsida</taxon>
        <taxon>eudicotyledons</taxon>
        <taxon>Gunneridae</taxon>
        <taxon>Pentapetalae</taxon>
        <taxon>rosids</taxon>
        <taxon>malvids</taxon>
        <taxon>Brassicales</taxon>
        <taxon>Brassicaceae</taxon>
        <taxon>Brassiceae</taxon>
        <taxon>Brassica</taxon>
    </lineage>
</organism>
<comment type="caution">
    <text evidence="1">The sequence shown here is derived from an EMBL/GenBank/DDBJ whole genome shotgun (WGS) entry which is preliminary data.</text>
</comment>
<sequence length="105" mass="12082">MPKNQKCIRKDETVKHLSTTNPTKTFTNLLPFPPPPPPENSKLYLLDVGELNAAPKETLCVNRNTHNPKQNVYAYNNKTKLTKPTQHIIIKDLNFYGTKQFTFKN</sequence>
<name>A0ABQ7CI80_BRACR</name>
<evidence type="ECO:0000313" key="1">
    <source>
        <dbReference type="EMBL" id="KAF3551645.1"/>
    </source>
</evidence>
<dbReference type="EMBL" id="QGKV02000832">
    <property type="protein sequence ID" value="KAF3551645.1"/>
    <property type="molecule type" value="Genomic_DNA"/>
</dbReference>
<evidence type="ECO:0000313" key="2">
    <source>
        <dbReference type="Proteomes" id="UP000266723"/>
    </source>
</evidence>
<dbReference type="Proteomes" id="UP000266723">
    <property type="component" value="Unassembled WGS sequence"/>
</dbReference>
<accession>A0ABQ7CI80</accession>
<protein>
    <submittedName>
        <fullName evidence="1">Uncharacterized protein</fullName>
    </submittedName>
</protein>
<gene>
    <name evidence="1" type="ORF">DY000_02002017</name>
</gene>
<keyword evidence="2" id="KW-1185">Reference proteome</keyword>
<reference evidence="1 2" key="1">
    <citation type="journal article" date="2020" name="BMC Genomics">
        <title>Intraspecific diversification of the crop wild relative Brassica cretica Lam. using demographic model selection.</title>
        <authorList>
            <person name="Kioukis A."/>
            <person name="Michalopoulou V.A."/>
            <person name="Briers L."/>
            <person name="Pirintsos S."/>
            <person name="Studholme D.J."/>
            <person name="Pavlidis P."/>
            <person name="Sarris P.F."/>
        </authorList>
    </citation>
    <scope>NUCLEOTIDE SEQUENCE [LARGE SCALE GENOMIC DNA]</scope>
    <source>
        <strain evidence="2">cv. PFS-1207/04</strain>
    </source>
</reference>